<reference evidence="3" key="1">
    <citation type="submission" date="2016-04" db="EMBL/GenBank/DDBJ databases">
        <title>Draft genome sequence of Paludibacter jiangxiensis strain NM7.</title>
        <authorList>
            <person name="Qiu Y."/>
            <person name="Matsuura N."/>
            <person name="Ohashi A."/>
            <person name="Tourlousse M.D."/>
            <person name="Sekiguchi Y."/>
        </authorList>
    </citation>
    <scope>NUCLEOTIDE SEQUENCE [LARGE SCALE GENOMIC DNA]</scope>
    <source>
        <strain evidence="3">NM7</strain>
    </source>
</reference>
<dbReference type="Proteomes" id="UP000076586">
    <property type="component" value="Unassembled WGS sequence"/>
</dbReference>
<dbReference type="AlphaFoldDB" id="A0A170Z7X2"/>
<evidence type="ECO:0000259" key="1">
    <source>
        <dbReference type="Pfam" id="PF00027"/>
    </source>
</evidence>
<evidence type="ECO:0000313" key="2">
    <source>
        <dbReference type="EMBL" id="GAT62408.1"/>
    </source>
</evidence>
<gene>
    <name evidence="2" type="ORF">PJIAN_11001</name>
</gene>
<dbReference type="EMBL" id="BDCR01000001">
    <property type="protein sequence ID" value="GAT62408.1"/>
    <property type="molecule type" value="Genomic_DNA"/>
</dbReference>
<reference evidence="3" key="2">
    <citation type="journal article" date="2017" name="Genome Announc.">
        <title>Draft genome sequence of Paludibacter jiangxiensis NM7(T), a propionate-producing fermentative bacterium.</title>
        <authorList>
            <person name="Qiu Y.-L."/>
            <person name="Tourlousse D.M."/>
            <person name="Matsuura N."/>
            <person name="Ohashi A."/>
            <person name="Sekiguchi Y."/>
        </authorList>
    </citation>
    <scope>NUCLEOTIDE SEQUENCE [LARGE SCALE GENOMIC DNA]</scope>
    <source>
        <strain evidence="3">NM7</strain>
    </source>
</reference>
<proteinExistence type="predicted"/>
<feature type="domain" description="Cyclic nucleotide-binding" evidence="1">
    <location>
        <begin position="42"/>
        <end position="128"/>
    </location>
</feature>
<dbReference type="Pfam" id="PF00027">
    <property type="entry name" value="cNMP_binding"/>
    <property type="match status" value="1"/>
</dbReference>
<name>A0A170Z7X2_9BACT</name>
<evidence type="ECO:0000313" key="3">
    <source>
        <dbReference type="Proteomes" id="UP000076586"/>
    </source>
</evidence>
<accession>A0A170Z7X2</accession>
<dbReference type="RefSeq" id="WP_236714364.1">
    <property type="nucleotide sequence ID" value="NZ_BDCR01000001.1"/>
</dbReference>
<organism evidence="2 3">
    <name type="scientific">Paludibacter jiangxiensis</name>
    <dbReference type="NCBI Taxonomy" id="681398"/>
    <lineage>
        <taxon>Bacteria</taxon>
        <taxon>Pseudomonadati</taxon>
        <taxon>Bacteroidota</taxon>
        <taxon>Bacteroidia</taxon>
        <taxon>Bacteroidales</taxon>
        <taxon>Paludibacteraceae</taxon>
        <taxon>Paludibacter</taxon>
    </lineage>
</organism>
<dbReference type="SUPFAM" id="SSF51206">
    <property type="entry name" value="cAMP-binding domain-like"/>
    <property type="match status" value="1"/>
</dbReference>
<sequence>MRQFELKDMSSADLSLLRQAIDTQVSLSDEEWNQLLARVSVRSFGKNELLLKEGSVCNCLIFIISGAVVYYSLSEKGEEITTDFALEGSWVTDNRSRLSQTPSHLNIKAIEATDVAIIAESDLNELYRSVPKMERLGRILIERAYVRLVQLSLDLQILSAEERYLKLLRENPEAVRRLPLYHIANYLGIAPKSLSRIRGKLT</sequence>
<comment type="caution">
    <text evidence="2">The sequence shown here is derived from an EMBL/GenBank/DDBJ whole genome shotgun (WGS) entry which is preliminary data.</text>
</comment>
<dbReference type="CDD" id="cd00038">
    <property type="entry name" value="CAP_ED"/>
    <property type="match status" value="1"/>
</dbReference>
<dbReference type="InterPro" id="IPR000595">
    <property type="entry name" value="cNMP-bd_dom"/>
</dbReference>
<dbReference type="Gene3D" id="2.60.120.10">
    <property type="entry name" value="Jelly Rolls"/>
    <property type="match status" value="1"/>
</dbReference>
<dbReference type="STRING" id="681398.PJIAN_11001"/>
<dbReference type="InterPro" id="IPR018490">
    <property type="entry name" value="cNMP-bd_dom_sf"/>
</dbReference>
<keyword evidence="3" id="KW-1185">Reference proteome</keyword>
<protein>
    <submittedName>
        <fullName evidence="2">cAMP-binding domain of CRP</fullName>
    </submittedName>
</protein>
<dbReference type="InterPro" id="IPR014710">
    <property type="entry name" value="RmlC-like_jellyroll"/>
</dbReference>